<feature type="domain" description="Glycosyltransferase 2-like" evidence="1">
    <location>
        <begin position="5"/>
        <end position="133"/>
    </location>
</feature>
<dbReference type="PANTHER" id="PTHR22916">
    <property type="entry name" value="GLYCOSYLTRANSFERASE"/>
    <property type="match status" value="1"/>
</dbReference>
<dbReference type="OrthoDB" id="3226099at2"/>
<dbReference type="HOGENOM" id="CLU_025996_25_1_11"/>
<keyword evidence="3" id="KW-1185">Reference proteome</keyword>
<organism evidence="2 3">
    <name type="scientific">Thermomonospora curvata (strain ATCC 19995 / DSM 43183 / JCM 3096 / KCTC 9072 / NBRC 15933 / NCIMB 10081 / Henssen B9)</name>
    <dbReference type="NCBI Taxonomy" id="471852"/>
    <lineage>
        <taxon>Bacteria</taxon>
        <taxon>Bacillati</taxon>
        <taxon>Actinomycetota</taxon>
        <taxon>Actinomycetes</taxon>
        <taxon>Streptosporangiales</taxon>
        <taxon>Thermomonosporaceae</taxon>
        <taxon>Thermomonospora</taxon>
    </lineage>
</organism>
<dbReference type="STRING" id="471852.Tcur_0640"/>
<name>D1A4K0_THECD</name>
<keyword evidence="2" id="KW-0808">Transferase</keyword>
<dbReference type="SUPFAM" id="SSF53448">
    <property type="entry name" value="Nucleotide-diphospho-sugar transferases"/>
    <property type="match status" value="1"/>
</dbReference>
<dbReference type="RefSeq" id="WP_012851019.1">
    <property type="nucleotide sequence ID" value="NC_013510.1"/>
</dbReference>
<dbReference type="KEGG" id="tcu:Tcur_0640"/>
<dbReference type="CAZy" id="GT2">
    <property type="family name" value="Glycosyltransferase Family 2"/>
</dbReference>
<dbReference type="AlphaFoldDB" id="D1A4K0"/>
<dbReference type="InterPro" id="IPR001173">
    <property type="entry name" value="Glyco_trans_2-like"/>
</dbReference>
<evidence type="ECO:0000259" key="1">
    <source>
        <dbReference type="Pfam" id="PF00535"/>
    </source>
</evidence>
<dbReference type="Proteomes" id="UP000001918">
    <property type="component" value="Chromosome"/>
</dbReference>
<gene>
    <name evidence="2" type="ordered locus">Tcur_0640</name>
</gene>
<dbReference type="eggNOG" id="COG0463">
    <property type="taxonomic scope" value="Bacteria"/>
</dbReference>
<dbReference type="Pfam" id="PF00535">
    <property type="entry name" value="Glycos_transf_2"/>
    <property type="match status" value="1"/>
</dbReference>
<dbReference type="CDD" id="cd00761">
    <property type="entry name" value="Glyco_tranf_GTA_type"/>
    <property type="match status" value="1"/>
</dbReference>
<evidence type="ECO:0000313" key="2">
    <source>
        <dbReference type="EMBL" id="ACY96235.1"/>
    </source>
</evidence>
<reference evidence="2 3" key="1">
    <citation type="journal article" date="2011" name="Stand. Genomic Sci.">
        <title>Complete genome sequence of Thermomonospora curvata type strain (B9).</title>
        <authorList>
            <person name="Chertkov O."/>
            <person name="Sikorski J."/>
            <person name="Nolan M."/>
            <person name="Lapidus A."/>
            <person name="Lucas S."/>
            <person name="Del Rio T.G."/>
            <person name="Tice H."/>
            <person name="Cheng J.F."/>
            <person name="Goodwin L."/>
            <person name="Pitluck S."/>
            <person name="Liolios K."/>
            <person name="Ivanova N."/>
            <person name="Mavromatis K."/>
            <person name="Mikhailova N."/>
            <person name="Ovchinnikova G."/>
            <person name="Pati A."/>
            <person name="Chen A."/>
            <person name="Palaniappan K."/>
            <person name="Djao O.D."/>
            <person name="Land M."/>
            <person name="Hauser L."/>
            <person name="Chang Y.J."/>
            <person name="Jeffries C.D."/>
            <person name="Brettin T."/>
            <person name="Han C."/>
            <person name="Detter J.C."/>
            <person name="Rohde M."/>
            <person name="Goker M."/>
            <person name="Woyke T."/>
            <person name="Bristow J."/>
            <person name="Eisen J.A."/>
            <person name="Markowitz V."/>
            <person name="Hugenholtz P."/>
            <person name="Klenk H.P."/>
            <person name="Kyrpides N.C."/>
        </authorList>
    </citation>
    <scope>NUCLEOTIDE SEQUENCE [LARGE SCALE GENOMIC DNA]</scope>
    <source>
        <strain evidence="3">ATCC 19995 / DSM 43183 / JCM 3096 / KCTC 9072 / NBRC 15933 / NCIMB 10081 / Henssen B9</strain>
    </source>
</reference>
<accession>D1A4K0</accession>
<proteinExistence type="predicted"/>
<dbReference type="GO" id="GO:0016758">
    <property type="term" value="F:hexosyltransferase activity"/>
    <property type="evidence" value="ECO:0007669"/>
    <property type="project" value="UniProtKB-ARBA"/>
</dbReference>
<dbReference type="Gene3D" id="3.90.550.10">
    <property type="entry name" value="Spore Coat Polysaccharide Biosynthesis Protein SpsA, Chain A"/>
    <property type="match status" value="1"/>
</dbReference>
<protein>
    <submittedName>
        <fullName evidence="2">Glycosyl transferase family 2</fullName>
    </submittedName>
</protein>
<dbReference type="InterPro" id="IPR029044">
    <property type="entry name" value="Nucleotide-diphossugar_trans"/>
</dbReference>
<evidence type="ECO:0000313" key="3">
    <source>
        <dbReference type="Proteomes" id="UP000001918"/>
    </source>
</evidence>
<dbReference type="PANTHER" id="PTHR22916:SF3">
    <property type="entry name" value="UDP-GLCNAC:BETAGAL BETA-1,3-N-ACETYLGLUCOSAMINYLTRANSFERASE-LIKE PROTEIN 1"/>
    <property type="match status" value="1"/>
</dbReference>
<dbReference type="EMBL" id="CP001738">
    <property type="protein sequence ID" value="ACY96235.1"/>
    <property type="molecule type" value="Genomic_DNA"/>
</dbReference>
<sequence length="321" mass="36303">MTTLSVIVPVHNVAPYLPDLLRSLTRNARADFEFIFVDDGSTDTSAEIVEDHRARLPGFQLIRHPRARGLSAARNAGLAVASGRYITYVDGDDWLAPGYLPEAVEAIDSLGCDFIRIDHVQAHGRKREIHRAPHGVRGKVLNPRDGFLPVHDLAMVDYPYAWAGVYRRSLAEDGLLTFDEELLTAEDRPWIWRLHQRAASYAVISLFGVYYRRGVPTSLTQIGDERQLHFFDAFDKILTALRTDPDWDRIKYKFVRAYCVLIATHEEKKERLSPTLQQRQRLRAGRTLRALPQEVLKAVLPGMRPARAALLTELMAAGGAR</sequence>